<feature type="transmembrane region" description="Helical" evidence="1">
    <location>
        <begin position="51"/>
        <end position="72"/>
    </location>
</feature>
<name>A0A7J4IVU2_9ARCH</name>
<keyword evidence="1" id="KW-1133">Transmembrane helix</keyword>
<feature type="transmembrane region" description="Helical" evidence="1">
    <location>
        <begin position="111"/>
        <end position="135"/>
    </location>
</feature>
<evidence type="ECO:0000256" key="1">
    <source>
        <dbReference type="SAM" id="Phobius"/>
    </source>
</evidence>
<sequence>MSLIQSLTHALLSKRGGFAFLASLAILVPLLALSSNIIVFGTWQLNSAAEASGIIIIAAIALLASLNAAVMATSMIIPNGAGAGGALAFLTSACPVCQPSLFLWLGSGFAFLADISVFIGLASIALLAVSLNNLANNKCEGRRGNNGKIVSG</sequence>
<protein>
    <submittedName>
        <fullName evidence="2">Uncharacterized protein</fullName>
    </submittedName>
</protein>
<comment type="caution">
    <text evidence="2">The sequence shown here is derived from an EMBL/GenBank/DDBJ whole genome shotgun (WGS) entry which is preliminary data.</text>
</comment>
<dbReference type="Proteomes" id="UP000565078">
    <property type="component" value="Unassembled WGS sequence"/>
</dbReference>
<keyword evidence="1" id="KW-0812">Transmembrane</keyword>
<accession>A0A7J4IVU2</accession>
<gene>
    <name evidence="2" type="ORF">HA254_03115</name>
</gene>
<proteinExistence type="predicted"/>
<evidence type="ECO:0000313" key="3">
    <source>
        <dbReference type="Proteomes" id="UP000565078"/>
    </source>
</evidence>
<feature type="transmembrane region" description="Helical" evidence="1">
    <location>
        <begin position="20"/>
        <end position="45"/>
    </location>
</feature>
<dbReference type="EMBL" id="DUGC01000052">
    <property type="protein sequence ID" value="HIH09638.1"/>
    <property type="molecule type" value="Genomic_DNA"/>
</dbReference>
<evidence type="ECO:0000313" key="2">
    <source>
        <dbReference type="EMBL" id="HIH09638.1"/>
    </source>
</evidence>
<dbReference type="AlphaFoldDB" id="A0A7J4IVU2"/>
<reference evidence="3" key="1">
    <citation type="journal article" date="2020" name="bioRxiv">
        <title>A rank-normalized archaeal taxonomy based on genome phylogeny resolves widespread incomplete and uneven classifications.</title>
        <authorList>
            <person name="Rinke C."/>
            <person name="Chuvochina M."/>
            <person name="Mussig A.J."/>
            <person name="Chaumeil P.-A."/>
            <person name="Waite D.W."/>
            <person name="Whitman W.B."/>
            <person name="Parks D.H."/>
            <person name="Hugenholtz P."/>
        </authorList>
    </citation>
    <scope>NUCLEOTIDE SEQUENCE [LARGE SCALE GENOMIC DNA]</scope>
</reference>
<organism evidence="2 3">
    <name type="scientific">Candidatus Iainarchaeum sp</name>
    <dbReference type="NCBI Taxonomy" id="3101447"/>
    <lineage>
        <taxon>Archaea</taxon>
        <taxon>Candidatus Iainarchaeota</taxon>
        <taxon>Candidatus Iainarchaeia</taxon>
        <taxon>Candidatus Iainarchaeales</taxon>
        <taxon>Candidatus Iainarchaeaceae</taxon>
        <taxon>Candidatus Iainarchaeum</taxon>
    </lineage>
</organism>
<feature type="transmembrane region" description="Helical" evidence="1">
    <location>
        <begin position="84"/>
        <end position="105"/>
    </location>
</feature>
<keyword evidence="1" id="KW-0472">Membrane</keyword>